<organism evidence="8 9">
    <name type="scientific">Hymenobacter bucti</name>
    <dbReference type="NCBI Taxonomy" id="1844114"/>
    <lineage>
        <taxon>Bacteria</taxon>
        <taxon>Pseudomonadati</taxon>
        <taxon>Bacteroidota</taxon>
        <taxon>Cytophagia</taxon>
        <taxon>Cytophagales</taxon>
        <taxon>Hymenobacteraceae</taxon>
        <taxon>Hymenobacter</taxon>
    </lineage>
</organism>
<evidence type="ECO:0000259" key="5">
    <source>
        <dbReference type="Pfam" id="PF25917"/>
    </source>
</evidence>
<feature type="chain" id="PRO_5046204573" evidence="3">
    <location>
        <begin position="34"/>
        <end position="390"/>
    </location>
</feature>
<keyword evidence="3" id="KW-0732">Signal</keyword>
<feature type="signal peptide" evidence="3">
    <location>
        <begin position="1"/>
        <end position="33"/>
    </location>
</feature>
<dbReference type="Proteomes" id="UP001597197">
    <property type="component" value="Unassembled WGS sequence"/>
</dbReference>
<dbReference type="Pfam" id="PF25917">
    <property type="entry name" value="BSH_RND"/>
    <property type="match status" value="1"/>
</dbReference>
<dbReference type="Gene3D" id="2.40.50.100">
    <property type="match status" value="1"/>
</dbReference>
<sequence>MSLFQYKVAGHSTILASLAASLLLLSGCGKGQAETTKEAEDAPPQVPVLALRTTDQRLYHEHVADIQAKRNVEVRAKVRGFLDHIFVDEGKFVKKGQPLFQINPSEYQNQLASARAAETSAEAEVASAKVQLGRVQLLVGKNIIAKTETDLALANLRTAQSHVAEARARQSTARLNLNYTLVRAPFDGIINRIPLKVGSLIEDTTLLTTVSDLGEVFAYFEVPESEYLEITRLRQTHPERSRSDTIALVLADNSRYPYPGYIETSEGEIDENTGSIAFRARFDNPQHLLKHGATGRVRLANVVTDALLVPQKAVFEIQDKSYVYVVDSNNVAHSRAFVPGNRTGNDYVVKSGLKPGERVVYEGTQQVKDGQKVVPRKAEVPQAPDVAKVR</sequence>
<dbReference type="Pfam" id="PF25876">
    <property type="entry name" value="HH_MFP_RND"/>
    <property type="match status" value="1"/>
</dbReference>
<evidence type="ECO:0000256" key="1">
    <source>
        <dbReference type="ARBA" id="ARBA00009477"/>
    </source>
</evidence>
<dbReference type="RefSeq" id="WP_382315824.1">
    <property type="nucleotide sequence ID" value="NZ_JBHUFD010000006.1"/>
</dbReference>
<dbReference type="Gene3D" id="1.10.287.470">
    <property type="entry name" value="Helix hairpin bin"/>
    <property type="match status" value="1"/>
</dbReference>
<dbReference type="InterPro" id="IPR058625">
    <property type="entry name" value="MdtA-like_BSH"/>
</dbReference>
<dbReference type="PROSITE" id="PS51257">
    <property type="entry name" value="PROKAR_LIPOPROTEIN"/>
    <property type="match status" value="1"/>
</dbReference>
<dbReference type="PANTHER" id="PTHR30158">
    <property type="entry name" value="ACRA/E-RELATED COMPONENT OF DRUG EFFLUX TRANSPORTER"/>
    <property type="match status" value="1"/>
</dbReference>
<dbReference type="InterPro" id="IPR058624">
    <property type="entry name" value="MdtA-like_HH"/>
</dbReference>
<dbReference type="EMBL" id="JBHUFD010000006">
    <property type="protein sequence ID" value="MFD1874221.1"/>
    <property type="molecule type" value="Genomic_DNA"/>
</dbReference>
<evidence type="ECO:0000259" key="4">
    <source>
        <dbReference type="Pfam" id="PF25876"/>
    </source>
</evidence>
<dbReference type="Gene3D" id="2.40.30.170">
    <property type="match status" value="1"/>
</dbReference>
<gene>
    <name evidence="8" type="ORF">ACFSDX_17385</name>
</gene>
<dbReference type="Pfam" id="PF25989">
    <property type="entry name" value="YknX_C"/>
    <property type="match status" value="1"/>
</dbReference>
<protein>
    <submittedName>
        <fullName evidence="8">Efflux RND transporter periplasmic adaptor subunit</fullName>
    </submittedName>
</protein>
<keyword evidence="9" id="KW-1185">Reference proteome</keyword>
<dbReference type="InterPro" id="IPR058637">
    <property type="entry name" value="YknX-like_C"/>
</dbReference>
<feature type="domain" description="Multidrug resistance protein MdtA-like beta-barrel" evidence="6">
    <location>
        <begin position="221"/>
        <end position="300"/>
    </location>
</feature>
<name>A0ABW4QY00_9BACT</name>
<dbReference type="Pfam" id="PF25944">
    <property type="entry name" value="Beta-barrel_RND"/>
    <property type="match status" value="1"/>
</dbReference>
<comment type="similarity">
    <text evidence="1">Belongs to the membrane fusion protein (MFP) (TC 8.A.1) family.</text>
</comment>
<evidence type="ECO:0000256" key="2">
    <source>
        <dbReference type="SAM" id="MobiDB-lite"/>
    </source>
</evidence>
<evidence type="ECO:0000256" key="3">
    <source>
        <dbReference type="SAM" id="SignalP"/>
    </source>
</evidence>
<accession>A0ABW4QY00</accession>
<feature type="domain" description="Multidrug resistance protein MdtA-like alpha-helical hairpin" evidence="4">
    <location>
        <begin position="110"/>
        <end position="180"/>
    </location>
</feature>
<evidence type="ECO:0000313" key="9">
    <source>
        <dbReference type="Proteomes" id="UP001597197"/>
    </source>
</evidence>
<reference evidence="9" key="1">
    <citation type="journal article" date="2019" name="Int. J. Syst. Evol. Microbiol.">
        <title>The Global Catalogue of Microorganisms (GCM) 10K type strain sequencing project: providing services to taxonomists for standard genome sequencing and annotation.</title>
        <authorList>
            <consortium name="The Broad Institute Genomics Platform"/>
            <consortium name="The Broad Institute Genome Sequencing Center for Infectious Disease"/>
            <person name="Wu L."/>
            <person name="Ma J."/>
        </authorList>
    </citation>
    <scope>NUCLEOTIDE SEQUENCE [LARGE SCALE GENOMIC DNA]</scope>
    <source>
        <strain evidence="9">CGMCC 1.15795</strain>
    </source>
</reference>
<dbReference type="InterPro" id="IPR006143">
    <property type="entry name" value="RND_pump_MFP"/>
</dbReference>
<evidence type="ECO:0000259" key="6">
    <source>
        <dbReference type="Pfam" id="PF25944"/>
    </source>
</evidence>
<dbReference type="SUPFAM" id="SSF111369">
    <property type="entry name" value="HlyD-like secretion proteins"/>
    <property type="match status" value="1"/>
</dbReference>
<feature type="region of interest" description="Disordered" evidence="2">
    <location>
        <begin position="370"/>
        <end position="390"/>
    </location>
</feature>
<dbReference type="PANTHER" id="PTHR30158:SF23">
    <property type="entry name" value="MULTIDRUG RESISTANCE PROTEIN MEXA"/>
    <property type="match status" value="1"/>
</dbReference>
<dbReference type="Gene3D" id="2.40.420.20">
    <property type="match status" value="1"/>
</dbReference>
<feature type="domain" description="Multidrug resistance protein MdtA-like barrel-sandwich hybrid" evidence="5">
    <location>
        <begin position="70"/>
        <end position="204"/>
    </location>
</feature>
<feature type="domain" description="YknX-like C-terminal permuted SH3-like" evidence="7">
    <location>
        <begin position="307"/>
        <end position="373"/>
    </location>
</feature>
<dbReference type="InterPro" id="IPR058626">
    <property type="entry name" value="MdtA-like_b-barrel"/>
</dbReference>
<comment type="caution">
    <text evidence="8">The sequence shown here is derived from an EMBL/GenBank/DDBJ whole genome shotgun (WGS) entry which is preliminary data.</text>
</comment>
<evidence type="ECO:0000259" key="7">
    <source>
        <dbReference type="Pfam" id="PF25989"/>
    </source>
</evidence>
<proteinExistence type="inferred from homology"/>
<dbReference type="NCBIfam" id="TIGR01730">
    <property type="entry name" value="RND_mfp"/>
    <property type="match status" value="1"/>
</dbReference>
<evidence type="ECO:0000313" key="8">
    <source>
        <dbReference type="EMBL" id="MFD1874221.1"/>
    </source>
</evidence>